<evidence type="ECO:0000259" key="2">
    <source>
        <dbReference type="Pfam" id="PF23585"/>
    </source>
</evidence>
<dbReference type="STRING" id="1353952.A0A165CQI8"/>
<dbReference type="PANTHER" id="PTHR42028:SF1">
    <property type="entry name" value="YALI0E30657P"/>
    <property type="match status" value="1"/>
</dbReference>
<dbReference type="Pfam" id="PF23585">
    <property type="entry name" value="DUF7137"/>
    <property type="match status" value="1"/>
</dbReference>
<feature type="region of interest" description="Disordered" evidence="1">
    <location>
        <begin position="1"/>
        <end position="32"/>
    </location>
</feature>
<dbReference type="AlphaFoldDB" id="A0A165CQI8"/>
<sequence>MSTTLSPTRASSTSSTSTGIPQTAAAGGLSFTQPPNTAAPSFYKIAPDNVITFGWNFTSLYSTPTHLTMSAVCSANGNTYPVGPTNGIIDGNARSVTWNPYDYNQIPGVTPLAEASYTLHVWDERGPNVGAQPGLFSPNAQMTFALYKPQSYTPIADGWSCTACSGALGLASNPLSLGLLATTVVMVVSGWHLLRNGFGGQRER</sequence>
<accession>A0A165CQI8</accession>
<protein>
    <recommendedName>
        <fullName evidence="2">DUF7137 domain-containing protein</fullName>
    </recommendedName>
</protein>
<dbReference type="Proteomes" id="UP000076842">
    <property type="component" value="Unassembled WGS sequence"/>
</dbReference>
<gene>
    <name evidence="3" type="ORF">CALCODRAFT_477449</name>
</gene>
<organism evidence="3 4">
    <name type="scientific">Calocera cornea HHB12733</name>
    <dbReference type="NCBI Taxonomy" id="1353952"/>
    <lineage>
        <taxon>Eukaryota</taxon>
        <taxon>Fungi</taxon>
        <taxon>Dikarya</taxon>
        <taxon>Basidiomycota</taxon>
        <taxon>Agaricomycotina</taxon>
        <taxon>Dacrymycetes</taxon>
        <taxon>Dacrymycetales</taxon>
        <taxon>Dacrymycetaceae</taxon>
        <taxon>Calocera</taxon>
    </lineage>
</organism>
<dbReference type="InterPro" id="IPR055561">
    <property type="entry name" value="DUF7137"/>
</dbReference>
<feature type="compositionally biased region" description="Low complexity" evidence="1">
    <location>
        <begin position="1"/>
        <end position="18"/>
    </location>
</feature>
<evidence type="ECO:0000313" key="3">
    <source>
        <dbReference type="EMBL" id="KZT51203.1"/>
    </source>
</evidence>
<evidence type="ECO:0000313" key="4">
    <source>
        <dbReference type="Proteomes" id="UP000076842"/>
    </source>
</evidence>
<dbReference type="EMBL" id="KV424120">
    <property type="protein sequence ID" value="KZT51203.1"/>
    <property type="molecule type" value="Genomic_DNA"/>
</dbReference>
<name>A0A165CQI8_9BASI</name>
<keyword evidence="4" id="KW-1185">Reference proteome</keyword>
<proteinExistence type="predicted"/>
<dbReference type="OrthoDB" id="2435509at2759"/>
<dbReference type="InParanoid" id="A0A165CQI8"/>
<reference evidence="3 4" key="1">
    <citation type="journal article" date="2016" name="Mol. Biol. Evol.">
        <title>Comparative Genomics of Early-Diverging Mushroom-Forming Fungi Provides Insights into the Origins of Lignocellulose Decay Capabilities.</title>
        <authorList>
            <person name="Nagy L.G."/>
            <person name="Riley R."/>
            <person name="Tritt A."/>
            <person name="Adam C."/>
            <person name="Daum C."/>
            <person name="Floudas D."/>
            <person name="Sun H."/>
            <person name="Yadav J.S."/>
            <person name="Pangilinan J."/>
            <person name="Larsson K.H."/>
            <person name="Matsuura K."/>
            <person name="Barry K."/>
            <person name="Labutti K."/>
            <person name="Kuo R."/>
            <person name="Ohm R.A."/>
            <person name="Bhattacharya S.S."/>
            <person name="Shirouzu T."/>
            <person name="Yoshinaga Y."/>
            <person name="Martin F.M."/>
            <person name="Grigoriev I.V."/>
            <person name="Hibbett D.S."/>
        </authorList>
    </citation>
    <scope>NUCLEOTIDE SEQUENCE [LARGE SCALE GENOMIC DNA]</scope>
    <source>
        <strain evidence="3 4">HHB12733</strain>
    </source>
</reference>
<evidence type="ECO:0000256" key="1">
    <source>
        <dbReference type="SAM" id="MobiDB-lite"/>
    </source>
</evidence>
<dbReference type="PANTHER" id="PTHR42028">
    <property type="entry name" value="CHROMOSOME 1, WHOLE GENOME SHOTGUN SEQUENCE"/>
    <property type="match status" value="1"/>
</dbReference>
<feature type="domain" description="DUF7137" evidence="2">
    <location>
        <begin position="23"/>
        <end position="162"/>
    </location>
</feature>